<dbReference type="EMBL" id="CAJVCH010063813">
    <property type="protein sequence ID" value="CAG7719702.1"/>
    <property type="molecule type" value="Genomic_DNA"/>
</dbReference>
<accession>A0A8J2NV50</accession>
<reference evidence="1" key="1">
    <citation type="submission" date="2021-06" db="EMBL/GenBank/DDBJ databases">
        <authorList>
            <person name="Hodson N. C."/>
            <person name="Mongue J. A."/>
            <person name="Jaron S. K."/>
        </authorList>
    </citation>
    <scope>NUCLEOTIDE SEQUENCE</scope>
</reference>
<name>A0A8J2NV50_9HEXA</name>
<proteinExistence type="predicted"/>
<organism evidence="1 2">
    <name type="scientific">Allacma fusca</name>
    <dbReference type="NCBI Taxonomy" id="39272"/>
    <lineage>
        <taxon>Eukaryota</taxon>
        <taxon>Metazoa</taxon>
        <taxon>Ecdysozoa</taxon>
        <taxon>Arthropoda</taxon>
        <taxon>Hexapoda</taxon>
        <taxon>Collembola</taxon>
        <taxon>Symphypleona</taxon>
        <taxon>Sminthuridae</taxon>
        <taxon>Allacma</taxon>
    </lineage>
</organism>
<dbReference type="Proteomes" id="UP000708208">
    <property type="component" value="Unassembled WGS sequence"/>
</dbReference>
<evidence type="ECO:0000313" key="1">
    <source>
        <dbReference type="EMBL" id="CAG7719702.1"/>
    </source>
</evidence>
<feature type="non-terminal residue" evidence="1">
    <location>
        <position position="84"/>
    </location>
</feature>
<sequence length="84" mass="9526">AKSMIPAMAVGGTAITASVMMHKDPKVHILHHNEEGELQIVPYDPEAPSVRAQEMMEQNQQQAIRQAQQPLMQPRFQDERPPWV</sequence>
<protein>
    <submittedName>
        <fullName evidence="1">Uncharacterized protein</fullName>
    </submittedName>
</protein>
<gene>
    <name evidence="1" type="ORF">AFUS01_LOCUS9012</name>
</gene>
<feature type="non-terminal residue" evidence="1">
    <location>
        <position position="1"/>
    </location>
</feature>
<dbReference type="AlphaFoldDB" id="A0A8J2NV50"/>
<comment type="caution">
    <text evidence="1">The sequence shown here is derived from an EMBL/GenBank/DDBJ whole genome shotgun (WGS) entry which is preliminary data.</text>
</comment>
<evidence type="ECO:0000313" key="2">
    <source>
        <dbReference type="Proteomes" id="UP000708208"/>
    </source>
</evidence>
<keyword evidence="2" id="KW-1185">Reference proteome</keyword>